<dbReference type="PROSITE" id="PS50082">
    <property type="entry name" value="WD_REPEATS_2"/>
    <property type="match status" value="2"/>
</dbReference>
<dbReference type="InterPro" id="IPR015943">
    <property type="entry name" value="WD40/YVTN_repeat-like_dom_sf"/>
</dbReference>
<dbReference type="PROSITE" id="PS50294">
    <property type="entry name" value="WD_REPEATS_REGION"/>
    <property type="match status" value="1"/>
</dbReference>
<protein>
    <submittedName>
        <fullName evidence="2">Cytosolic iron-sulfur protein assembly protein CIAO1-like</fullName>
    </submittedName>
</protein>
<reference evidence="2" key="1">
    <citation type="submission" date="2023-02" db="EMBL/GenBank/DDBJ databases">
        <title>Genome of toxic invasive species Heracleum sosnowskyi carries increased number of genes despite the absence of recent whole-genome duplications.</title>
        <authorList>
            <person name="Schelkunov M."/>
            <person name="Shtratnikova V."/>
            <person name="Makarenko M."/>
            <person name="Klepikova A."/>
            <person name="Omelchenko D."/>
            <person name="Novikova G."/>
            <person name="Obukhova E."/>
            <person name="Bogdanov V."/>
            <person name="Penin A."/>
            <person name="Logacheva M."/>
        </authorList>
    </citation>
    <scope>NUCLEOTIDE SEQUENCE</scope>
    <source>
        <strain evidence="2">Hsosn_3</strain>
        <tissue evidence="2">Leaf</tissue>
    </source>
</reference>
<dbReference type="GO" id="GO:0016226">
    <property type="term" value="P:iron-sulfur cluster assembly"/>
    <property type="evidence" value="ECO:0007669"/>
    <property type="project" value="TreeGrafter"/>
</dbReference>
<dbReference type="PANTHER" id="PTHR19920:SF0">
    <property type="entry name" value="CYTOSOLIC IRON-SULFUR PROTEIN ASSEMBLY PROTEIN CIAO1-RELATED"/>
    <property type="match status" value="1"/>
</dbReference>
<organism evidence="2 3">
    <name type="scientific">Heracleum sosnowskyi</name>
    <dbReference type="NCBI Taxonomy" id="360622"/>
    <lineage>
        <taxon>Eukaryota</taxon>
        <taxon>Viridiplantae</taxon>
        <taxon>Streptophyta</taxon>
        <taxon>Embryophyta</taxon>
        <taxon>Tracheophyta</taxon>
        <taxon>Spermatophyta</taxon>
        <taxon>Magnoliopsida</taxon>
        <taxon>eudicotyledons</taxon>
        <taxon>Gunneridae</taxon>
        <taxon>Pentapetalae</taxon>
        <taxon>asterids</taxon>
        <taxon>campanulids</taxon>
        <taxon>Apiales</taxon>
        <taxon>Apiaceae</taxon>
        <taxon>Apioideae</taxon>
        <taxon>apioid superclade</taxon>
        <taxon>Tordylieae</taxon>
        <taxon>Tordyliinae</taxon>
        <taxon>Heracleum</taxon>
    </lineage>
</organism>
<accession>A0AAD8IPC0</accession>
<evidence type="ECO:0000313" key="2">
    <source>
        <dbReference type="EMBL" id="KAK1389649.1"/>
    </source>
</evidence>
<dbReference type="Proteomes" id="UP001237642">
    <property type="component" value="Unassembled WGS sequence"/>
</dbReference>
<dbReference type="AlphaFoldDB" id="A0AAD8IPC0"/>
<dbReference type="SMART" id="SM00320">
    <property type="entry name" value="WD40"/>
    <property type="match status" value="4"/>
</dbReference>
<dbReference type="InterPro" id="IPR036322">
    <property type="entry name" value="WD40_repeat_dom_sf"/>
</dbReference>
<comment type="caution">
    <text evidence="2">The sequence shown here is derived from an EMBL/GenBank/DDBJ whole genome shotgun (WGS) entry which is preliminary data.</text>
</comment>
<dbReference type="PANTHER" id="PTHR19920">
    <property type="entry name" value="WD40 PROTEIN CIAO1"/>
    <property type="match status" value="1"/>
</dbReference>
<dbReference type="SUPFAM" id="SSF50978">
    <property type="entry name" value="WD40 repeat-like"/>
    <property type="match status" value="1"/>
</dbReference>
<keyword evidence="3" id="KW-1185">Reference proteome</keyword>
<gene>
    <name evidence="2" type="ORF">POM88_017827</name>
</gene>
<name>A0AAD8IPC0_9APIA</name>
<proteinExistence type="predicted"/>
<reference evidence="2" key="2">
    <citation type="submission" date="2023-05" db="EMBL/GenBank/DDBJ databases">
        <authorList>
            <person name="Schelkunov M.I."/>
        </authorList>
    </citation>
    <scope>NUCLEOTIDE SEQUENCE</scope>
    <source>
        <strain evidence="2">Hsosn_3</strain>
        <tissue evidence="2">Leaf</tissue>
    </source>
</reference>
<feature type="repeat" description="WD" evidence="1">
    <location>
        <begin position="177"/>
        <end position="208"/>
    </location>
</feature>
<keyword evidence="1" id="KW-0853">WD repeat</keyword>
<dbReference type="InterPro" id="IPR001680">
    <property type="entry name" value="WD40_rpt"/>
</dbReference>
<evidence type="ECO:0000256" key="1">
    <source>
        <dbReference type="PROSITE-ProRule" id="PRU00221"/>
    </source>
</evidence>
<dbReference type="GO" id="GO:0097361">
    <property type="term" value="C:cytosolic [4Fe-4S] assembly targeting complex"/>
    <property type="evidence" value="ECO:0007669"/>
    <property type="project" value="TreeGrafter"/>
</dbReference>
<sequence>MGERYRSWKVTQASSDKTVRIWKQNLITSAFDCVATIRGAQTGTGRSCSWSLDGNLLAIANYDGTTSVWDKAENGFKHLYDLKGHDKEVVSVSWNTSGQLATCSSNSVWIWGYRDSEEIEILNEFKHIEDVEMVQWHPFEDTLFSCGCDKIIKVWERFDDLKHWQFAQDLDYNTPFCRGHLSKVCCISFNATGDKLVTSSADLSIKVWGAERMQSGGGYQPWFPLHGDCP</sequence>
<feature type="repeat" description="WD" evidence="1">
    <location>
        <begin position="124"/>
        <end position="156"/>
    </location>
</feature>
<dbReference type="Gene3D" id="2.130.10.10">
    <property type="entry name" value="YVTN repeat-like/Quinoprotein amine dehydrogenase"/>
    <property type="match status" value="1"/>
</dbReference>
<dbReference type="EMBL" id="JAUIZM010000004">
    <property type="protein sequence ID" value="KAK1389649.1"/>
    <property type="molecule type" value="Genomic_DNA"/>
</dbReference>
<dbReference type="Pfam" id="PF00400">
    <property type="entry name" value="WD40"/>
    <property type="match status" value="4"/>
</dbReference>
<evidence type="ECO:0000313" key="3">
    <source>
        <dbReference type="Proteomes" id="UP001237642"/>
    </source>
</evidence>